<keyword evidence="2" id="KW-0904">Protein phosphatase</keyword>
<keyword evidence="5" id="KW-1185">Reference proteome</keyword>
<dbReference type="CDD" id="cd14498">
    <property type="entry name" value="DSP"/>
    <property type="match status" value="1"/>
</dbReference>
<evidence type="ECO:0000313" key="5">
    <source>
        <dbReference type="Proteomes" id="UP001652582"/>
    </source>
</evidence>
<gene>
    <name evidence="6" type="primary">LOC112056346</name>
</gene>
<dbReference type="OrthoDB" id="10252009at2759"/>
<dbReference type="InterPro" id="IPR020422">
    <property type="entry name" value="TYR_PHOSPHATASE_DUAL_dom"/>
</dbReference>
<dbReference type="GO" id="GO:0008579">
    <property type="term" value="F:JUN kinase phosphatase activity"/>
    <property type="evidence" value="ECO:0007669"/>
    <property type="project" value="TreeGrafter"/>
</dbReference>
<evidence type="ECO:0000256" key="1">
    <source>
        <dbReference type="ARBA" id="ARBA00022801"/>
    </source>
</evidence>
<sequence length="197" mass="22072">MSFLKELKRQKDKLKETETVVTRADGVKFVEGTGTFLEPNAYGFIVDTKPDDVPVLIRDHIYIGSQDCAVDSVLEKFNISCVVSLGIDVDLSNVEHKFVPVLDLPESDLTLVLADCLPFIRNCVDKKLNVLVHCNAGVSRTSMVAIAYLMQYERMDFSEAYDLVKSKRPVIQPNAGFRKQLQCLQPGNVLKSMSIEK</sequence>
<dbReference type="GO" id="GO:0005737">
    <property type="term" value="C:cytoplasm"/>
    <property type="evidence" value="ECO:0007669"/>
    <property type="project" value="TreeGrafter"/>
</dbReference>
<dbReference type="Pfam" id="PF00782">
    <property type="entry name" value="DSPc"/>
    <property type="match status" value="1"/>
</dbReference>
<proteinExistence type="predicted"/>
<organism evidence="5 6">
    <name type="scientific">Bicyclus anynana</name>
    <name type="common">Squinting bush brown butterfly</name>
    <dbReference type="NCBI Taxonomy" id="110368"/>
    <lineage>
        <taxon>Eukaryota</taxon>
        <taxon>Metazoa</taxon>
        <taxon>Ecdysozoa</taxon>
        <taxon>Arthropoda</taxon>
        <taxon>Hexapoda</taxon>
        <taxon>Insecta</taxon>
        <taxon>Pterygota</taxon>
        <taxon>Neoptera</taxon>
        <taxon>Endopterygota</taxon>
        <taxon>Lepidoptera</taxon>
        <taxon>Glossata</taxon>
        <taxon>Ditrysia</taxon>
        <taxon>Papilionoidea</taxon>
        <taxon>Nymphalidae</taxon>
        <taxon>Satyrinae</taxon>
        <taxon>Satyrini</taxon>
        <taxon>Mycalesina</taxon>
        <taxon>Bicyclus</taxon>
    </lineage>
</organism>
<dbReference type="PROSITE" id="PS00383">
    <property type="entry name" value="TYR_PHOSPHATASE_1"/>
    <property type="match status" value="1"/>
</dbReference>
<dbReference type="Gene3D" id="3.90.190.10">
    <property type="entry name" value="Protein tyrosine phosphatase superfamily"/>
    <property type="match status" value="1"/>
</dbReference>
<dbReference type="SUPFAM" id="SSF52799">
    <property type="entry name" value="(Phosphotyrosine protein) phosphatases II"/>
    <property type="match status" value="1"/>
</dbReference>
<evidence type="ECO:0000259" key="4">
    <source>
        <dbReference type="PROSITE" id="PS50056"/>
    </source>
</evidence>
<accession>A0A6J1P0L7</accession>
<protein>
    <submittedName>
        <fullName evidence="6">Dual specificity protein phosphatase 19-like</fullName>
    </submittedName>
</protein>
<dbReference type="PROSITE" id="PS50056">
    <property type="entry name" value="TYR_PHOSPHATASE_2"/>
    <property type="match status" value="1"/>
</dbReference>
<dbReference type="InterPro" id="IPR016130">
    <property type="entry name" value="Tyr_Pase_AS"/>
</dbReference>
<dbReference type="SMART" id="SM00195">
    <property type="entry name" value="DSPc"/>
    <property type="match status" value="1"/>
</dbReference>
<dbReference type="GeneID" id="112056346"/>
<dbReference type="AlphaFoldDB" id="A0A6J1P0L7"/>
<dbReference type="PANTHER" id="PTHR46377:SF1">
    <property type="entry name" value="DUAL SPECIFICITY PROTEIN PHOSPHATASE 19"/>
    <property type="match status" value="1"/>
</dbReference>
<dbReference type="CTD" id="4379907"/>
<evidence type="ECO:0000313" key="6">
    <source>
        <dbReference type="RefSeq" id="XP_023952534.1"/>
    </source>
</evidence>
<dbReference type="InterPro" id="IPR000340">
    <property type="entry name" value="Dual-sp_phosphatase_cat-dom"/>
</dbReference>
<feature type="domain" description="Tyrosine specific protein phosphatases" evidence="4">
    <location>
        <begin position="130"/>
        <end position="169"/>
    </location>
</feature>
<evidence type="ECO:0000259" key="3">
    <source>
        <dbReference type="PROSITE" id="PS50054"/>
    </source>
</evidence>
<reference evidence="6" key="1">
    <citation type="submission" date="2025-08" db="UniProtKB">
        <authorList>
            <consortium name="RefSeq"/>
        </authorList>
    </citation>
    <scope>IDENTIFICATION</scope>
</reference>
<dbReference type="InterPro" id="IPR029021">
    <property type="entry name" value="Prot-tyrosine_phosphatase-like"/>
</dbReference>
<dbReference type="PANTHER" id="PTHR46377">
    <property type="entry name" value="DUAL SPECIFICITY PROTEIN PHOSPHATASE 19"/>
    <property type="match status" value="1"/>
</dbReference>
<dbReference type="KEGG" id="bany:112056346"/>
<dbReference type="RefSeq" id="XP_023952534.1">
    <property type="nucleotide sequence ID" value="XM_024096766.2"/>
</dbReference>
<keyword evidence="1" id="KW-0378">Hydrolase</keyword>
<dbReference type="Proteomes" id="UP001652582">
    <property type="component" value="Chromosome 5"/>
</dbReference>
<evidence type="ECO:0000256" key="2">
    <source>
        <dbReference type="ARBA" id="ARBA00022912"/>
    </source>
</evidence>
<feature type="domain" description="Tyrosine-protein phosphatase" evidence="3">
    <location>
        <begin position="53"/>
        <end position="190"/>
    </location>
</feature>
<dbReference type="InterPro" id="IPR000387">
    <property type="entry name" value="Tyr_Pase_dom"/>
</dbReference>
<dbReference type="PROSITE" id="PS50054">
    <property type="entry name" value="TYR_PHOSPHATASE_DUAL"/>
    <property type="match status" value="1"/>
</dbReference>
<name>A0A6J1P0L7_BICAN</name>